<dbReference type="Proteomes" id="UP000007801">
    <property type="component" value="Unassembled WGS sequence"/>
</dbReference>
<dbReference type="STRING" id="7217.A0A0P8XZF5"/>
<dbReference type="InParanoid" id="A0A0P8XZF5"/>
<accession>A0A0P8XZF5</accession>
<organism evidence="7 8">
    <name type="scientific">Drosophila ananassae</name>
    <name type="common">Fruit fly</name>
    <dbReference type="NCBI Taxonomy" id="7217"/>
    <lineage>
        <taxon>Eukaryota</taxon>
        <taxon>Metazoa</taxon>
        <taxon>Ecdysozoa</taxon>
        <taxon>Arthropoda</taxon>
        <taxon>Hexapoda</taxon>
        <taxon>Insecta</taxon>
        <taxon>Pterygota</taxon>
        <taxon>Neoptera</taxon>
        <taxon>Endopterygota</taxon>
        <taxon>Diptera</taxon>
        <taxon>Brachycera</taxon>
        <taxon>Muscomorpha</taxon>
        <taxon>Ephydroidea</taxon>
        <taxon>Drosophilidae</taxon>
        <taxon>Drosophila</taxon>
        <taxon>Sophophora</taxon>
    </lineage>
</organism>
<proteinExistence type="inferred from homology"/>
<evidence type="ECO:0000259" key="6">
    <source>
        <dbReference type="Pfam" id="PF01557"/>
    </source>
</evidence>
<dbReference type="OrthoDB" id="411064at2759"/>
<comment type="catalytic activity">
    <reaction evidence="4">
        <text>oxaloacetate = enol-oxaloacetate</text>
        <dbReference type="Rhea" id="RHEA:16021"/>
        <dbReference type="ChEBI" id="CHEBI:16452"/>
        <dbReference type="ChEBI" id="CHEBI:17479"/>
        <dbReference type="EC" id="5.3.2.2"/>
    </reaction>
    <physiologicalReaction direction="right-to-left" evidence="4">
        <dbReference type="Rhea" id="RHEA:16023"/>
    </physiologicalReaction>
</comment>
<dbReference type="SUPFAM" id="SSF56529">
    <property type="entry name" value="FAH"/>
    <property type="match status" value="1"/>
</dbReference>
<evidence type="ECO:0000313" key="8">
    <source>
        <dbReference type="Proteomes" id="UP000007801"/>
    </source>
</evidence>
<dbReference type="GO" id="GO:0018773">
    <property type="term" value="F:acetylpyruvate hydrolase activity"/>
    <property type="evidence" value="ECO:0007669"/>
    <property type="project" value="TreeGrafter"/>
</dbReference>
<evidence type="ECO:0000256" key="4">
    <source>
        <dbReference type="ARBA" id="ARBA00044911"/>
    </source>
</evidence>
<dbReference type="GO" id="GO:0050163">
    <property type="term" value="F:oxaloacetate tautomerase activity"/>
    <property type="evidence" value="ECO:0007669"/>
    <property type="project" value="UniProtKB-EC"/>
</dbReference>
<dbReference type="GO" id="GO:0005739">
    <property type="term" value="C:mitochondrion"/>
    <property type="evidence" value="ECO:0007669"/>
    <property type="project" value="TreeGrafter"/>
</dbReference>
<dbReference type="EC" id="5.3.2.2" evidence="5"/>
<keyword evidence="2" id="KW-0479">Metal-binding</keyword>
<evidence type="ECO:0000256" key="2">
    <source>
        <dbReference type="ARBA" id="ARBA00022723"/>
    </source>
</evidence>
<dbReference type="KEGG" id="dan:6499295"/>
<dbReference type="Gene3D" id="3.90.850.10">
    <property type="entry name" value="Fumarylacetoacetase-like, C-terminal domain"/>
    <property type="match status" value="1"/>
</dbReference>
<dbReference type="EMBL" id="CH902617">
    <property type="protein sequence ID" value="KPU80288.1"/>
    <property type="molecule type" value="Genomic_DNA"/>
</dbReference>
<dbReference type="GeneID" id="6499295"/>
<gene>
    <name evidence="7" type="primary">Dana\GF16499</name>
    <name evidence="7" type="synonym">dana_GLEANR_17768</name>
    <name evidence="7" type="ORF">GF16499</name>
</gene>
<dbReference type="AlphaFoldDB" id="A0A0P8XZF5"/>
<dbReference type="eggNOG" id="KOG1535">
    <property type="taxonomic scope" value="Eukaryota"/>
</dbReference>
<name>A0A0P8XZF5_DROAN</name>
<dbReference type="FunFam" id="3.90.850.10:FF:000017">
    <property type="entry name" value="Acylpyruvase FAHD1, mitochondrial"/>
    <property type="match status" value="1"/>
</dbReference>
<protein>
    <recommendedName>
        <fullName evidence="5">oxaloacetate tautomerase</fullName>
        <ecNumber evidence="5">5.3.2.2</ecNumber>
    </recommendedName>
    <alternativeName>
        <fullName evidence="3">Fumarylacetoacetate hydrolase domain-containing protein 1</fullName>
    </alternativeName>
</protein>
<dbReference type="PANTHER" id="PTHR11820:SF7">
    <property type="entry name" value="ACYLPYRUVASE FAHD1, MITOCHONDRIAL"/>
    <property type="match status" value="1"/>
</dbReference>
<evidence type="ECO:0000313" key="7">
    <source>
        <dbReference type="EMBL" id="KPU80288.1"/>
    </source>
</evidence>
<dbReference type="InterPro" id="IPR011234">
    <property type="entry name" value="Fumarylacetoacetase-like_C"/>
</dbReference>
<comment type="similarity">
    <text evidence="1">Belongs to the FAH family.</text>
</comment>
<dbReference type="InterPro" id="IPR036663">
    <property type="entry name" value="Fumarylacetoacetase_C_sf"/>
</dbReference>
<evidence type="ECO:0000256" key="3">
    <source>
        <dbReference type="ARBA" id="ARBA00042340"/>
    </source>
</evidence>
<evidence type="ECO:0000256" key="5">
    <source>
        <dbReference type="ARBA" id="ARBA00044973"/>
    </source>
</evidence>
<dbReference type="GO" id="GO:0046872">
    <property type="term" value="F:metal ion binding"/>
    <property type="evidence" value="ECO:0007669"/>
    <property type="project" value="UniProtKB-KW"/>
</dbReference>
<evidence type="ECO:0000256" key="1">
    <source>
        <dbReference type="ARBA" id="ARBA00010211"/>
    </source>
</evidence>
<sequence length="230" mass="24878">MVRVSAFLRMAACLTQNPANFLSDGKKIVGVALNYMDVVKARNVPVPKEPLVFLKPTSSYLREGQPIIIPKVFSKVAYEVELGVVIGKPCKNVSKARAMDYVAGYCLALDLTAQCHLGPARASGHPWTLGKGFDTSTPVSEFIPIKEVKDPHNLSLWLTVNGVEKQKGCTADLVFNVPDIISYVSQYMTLEPNDLILTGTPDGADAFKAGDVIECGLGDLATLKFDVCSE</sequence>
<feature type="domain" description="Fumarylacetoacetase-like C-terminal" evidence="6">
    <location>
        <begin position="27"/>
        <end position="227"/>
    </location>
</feature>
<dbReference type="SMR" id="A0A0P8XZF5"/>
<keyword evidence="8" id="KW-1185">Reference proteome</keyword>
<dbReference type="PANTHER" id="PTHR11820">
    <property type="entry name" value="ACYLPYRUVASE"/>
    <property type="match status" value="1"/>
</dbReference>
<reference evidence="7 8" key="1">
    <citation type="journal article" date="2007" name="Nature">
        <title>Evolution of genes and genomes on the Drosophila phylogeny.</title>
        <authorList>
            <consortium name="Drosophila 12 Genomes Consortium"/>
            <person name="Clark A.G."/>
            <person name="Eisen M.B."/>
            <person name="Smith D.R."/>
            <person name="Bergman C.M."/>
            <person name="Oliver B."/>
            <person name="Markow T.A."/>
            <person name="Kaufman T.C."/>
            <person name="Kellis M."/>
            <person name="Gelbart W."/>
            <person name="Iyer V.N."/>
            <person name="Pollard D.A."/>
            <person name="Sackton T.B."/>
            <person name="Larracuente A.M."/>
            <person name="Singh N.D."/>
            <person name="Abad J.P."/>
            <person name="Abt D.N."/>
            <person name="Adryan B."/>
            <person name="Aguade M."/>
            <person name="Akashi H."/>
            <person name="Anderson W.W."/>
            <person name="Aquadro C.F."/>
            <person name="Ardell D.H."/>
            <person name="Arguello R."/>
            <person name="Artieri C.G."/>
            <person name="Barbash D.A."/>
            <person name="Barker D."/>
            <person name="Barsanti P."/>
            <person name="Batterham P."/>
            <person name="Batzoglou S."/>
            <person name="Begun D."/>
            <person name="Bhutkar A."/>
            <person name="Blanco E."/>
            <person name="Bosak S.A."/>
            <person name="Bradley R.K."/>
            <person name="Brand A.D."/>
            <person name="Brent M.R."/>
            <person name="Brooks A.N."/>
            <person name="Brown R.H."/>
            <person name="Butlin R.K."/>
            <person name="Caggese C."/>
            <person name="Calvi B.R."/>
            <person name="Bernardo de Carvalho A."/>
            <person name="Caspi A."/>
            <person name="Castrezana S."/>
            <person name="Celniker S.E."/>
            <person name="Chang J.L."/>
            <person name="Chapple C."/>
            <person name="Chatterji S."/>
            <person name="Chinwalla A."/>
            <person name="Civetta A."/>
            <person name="Clifton S.W."/>
            <person name="Comeron J.M."/>
            <person name="Costello J.C."/>
            <person name="Coyne J.A."/>
            <person name="Daub J."/>
            <person name="David R.G."/>
            <person name="Delcher A.L."/>
            <person name="Delehaunty K."/>
            <person name="Do C.B."/>
            <person name="Ebling H."/>
            <person name="Edwards K."/>
            <person name="Eickbush T."/>
            <person name="Evans J.D."/>
            <person name="Filipski A."/>
            <person name="Findeiss S."/>
            <person name="Freyhult E."/>
            <person name="Fulton L."/>
            <person name="Fulton R."/>
            <person name="Garcia A.C."/>
            <person name="Gardiner A."/>
            <person name="Garfield D.A."/>
            <person name="Garvin B.E."/>
            <person name="Gibson G."/>
            <person name="Gilbert D."/>
            <person name="Gnerre S."/>
            <person name="Godfrey J."/>
            <person name="Good R."/>
            <person name="Gotea V."/>
            <person name="Gravely B."/>
            <person name="Greenberg A.J."/>
            <person name="Griffiths-Jones S."/>
            <person name="Gross S."/>
            <person name="Guigo R."/>
            <person name="Gustafson E.A."/>
            <person name="Haerty W."/>
            <person name="Hahn M.W."/>
            <person name="Halligan D.L."/>
            <person name="Halpern A.L."/>
            <person name="Halter G.M."/>
            <person name="Han M.V."/>
            <person name="Heger A."/>
            <person name="Hillier L."/>
            <person name="Hinrichs A.S."/>
            <person name="Holmes I."/>
            <person name="Hoskins R.A."/>
            <person name="Hubisz M.J."/>
            <person name="Hultmark D."/>
            <person name="Huntley M.A."/>
            <person name="Jaffe D.B."/>
            <person name="Jagadeeshan S."/>
            <person name="Jeck W.R."/>
            <person name="Johnson J."/>
            <person name="Jones C.D."/>
            <person name="Jordan W.C."/>
            <person name="Karpen G.H."/>
            <person name="Kataoka E."/>
            <person name="Keightley P.D."/>
            <person name="Kheradpour P."/>
            <person name="Kirkness E.F."/>
            <person name="Koerich L.B."/>
            <person name="Kristiansen K."/>
            <person name="Kudrna D."/>
            <person name="Kulathinal R.J."/>
            <person name="Kumar S."/>
            <person name="Kwok R."/>
            <person name="Lander E."/>
            <person name="Langley C.H."/>
            <person name="Lapoint R."/>
            <person name="Lazzaro B.P."/>
            <person name="Lee S.J."/>
            <person name="Levesque L."/>
            <person name="Li R."/>
            <person name="Lin C.F."/>
            <person name="Lin M.F."/>
            <person name="Lindblad-Toh K."/>
            <person name="Llopart A."/>
            <person name="Long M."/>
            <person name="Low L."/>
            <person name="Lozovsky E."/>
            <person name="Lu J."/>
            <person name="Luo M."/>
            <person name="Machado C.A."/>
            <person name="Makalowski W."/>
            <person name="Marzo M."/>
            <person name="Matsuda M."/>
            <person name="Matzkin L."/>
            <person name="McAllister B."/>
            <person name="McBride C.S."/>
            <person name="McKernan B."/>
            <person name="McKernan K."/>
            <person name="Mendez-Lago M."/>
            <person name="Minx P."/>
            <person name="Mollenhauer M.U."/>
            <person name="Montooth K."/>
            <person name="Mount S.M."/>
            <person name="Mu X."/>
            <person name="Myers E."/>
            <person name="Negre B."/>
            <person name="Newfeld S."/>
            <person name="Nielsen R."/>
            <person name="Noor M.A."/>
            <person name="O'Grady P."/>
            <person name="Pachter L."/>
            <person name="Papaceit M."/>
            <person name="Parisi M.J."/>
            <person name="Parisi M."/>
            <person name="Parts L."/>
            <person name="Pedersen J.S."/>
            <person name="Pesole G."/>
            <person name="Phillippy A.M."/>
            <person name="Ponting C.P."/>
            <person name="Pop M."/>
            <person name="Porcelli D."/>
            <person name="Powell J.R."/>
            <person name="Prohaska S."/>
            <person name="Pruitt K."/>
            <person name="Puig M."/>
            <person name="Quesneville H."/>
            <person name="Ram K.R."/>
            <person name="Rand D."/>
            <person name="Rasmussen M.D."/>
            <person name="Reed L.K."/>
            <person name="Reenan R."/>
            <person name="Reily A."/>
            <person name="Remington K.A."/>
            <person name="Rieger T.T."/>
            <person name="Ritchie M.G."/>
            <person name="Robin C."/>
            <person name="Rogers Y.H."/>
            <person name="Rohde C."/>
            <person name="Rozas J."/>
            <person name="Rubenfield M.J."/>
            <person name="Ruiz A."/>
            <person name="Russo S."/>
            <person name="Salzberg S.L."/>
            <person name="Sanchez-Gracia A."/>
            <person name="Saranga D.J."/>
            <person name="Sato H."/>
            <person name="Schaeffer S.W."/>
            <person name="Schatz M.C."/>
            <person name="Schlenke T."/>
            <person name="Schwartz R."/>
            <person name="Segarra C."/>
            <person name="Singh R.S."/>
            <person name="Sirot L."/>
            <person name="Sirota M."/>
            <person name="Sisneros N.B."/>
            <person name="Smith C.D."/>
            <person name="Smith T.F."/>
            <person name="Spieth J."/>
            <person name="Stage D.E."/>
            <person name="Stark A."/>
            <person name="Stephan W."/>
            <person name="Strausberg R.L."/>
            <person name="Strempel S."/>
            <person name="Sturgill D."/>
            <person name="Sutton G."/>
            <person name="Sutton G.G."/>
            <person name="Tao W."/>
            <person name="Teichmann S."/>
            <person name="Tobari Y.N."/>
            <person name="Tomimura Y."/>
            <person name="Tsolas J.M."/>
            <person name="Valente V.L."/>
            <person name="Venter E."/>
            <person name="Venter J.C."/>
            <person name="Vicario S."/>
            <person name="Vieira F.G."/>
            <person name="Vilella A.J."/>
            <person name="Villasante A."/>
            <person name="Walenz B."/>
            <person name="Wang J."/>
            <person name="Wasserman M."/>
            <person name="Watts T."/>
            <person name="Wilson D."/>
            <person name="Wilson R.K."/>
            <person name="Wing R.A."/>
            <person name="Wolfner M.F."/>
            <person name="Wong A."/>
            <person name="Wong G.K."/>
            <person name="Wu C.I."/>
            <person name="Wu G."/>
            <person name="Yamamoto D."/>
            <person name="Yang H.P."/>
            <person name="Yang S.P."/>
            <person name="Yorke J.A."/>
            <person name="Yoshida K."/>
            <person name="Zdobnov E."/>
            <person name="Zhang P."/>
            <person name="Zhang Y."/>
            <person name="Zimin A.V."/>
            <person name="Baldwin J."/>
            <person name="Abdouelleil A."/>
            <person name="Abdulkadir J."/>
            <person name="Abebe A."/>
            <person name="Abera B."/>
            <person name="Abreu J."/>
            <person name="Acer S.C."/>
            <person name="Aftuck L."/>
            <person name="Alexander A."/>
            <person name="An P."/>
            <person name="Anderson E."/>
            <person name="Anderson S."/>
            <person name="Arachi H."/>
            <person name="Azer M."/>
            <person name="Bachantsang P."/>
            <person name="Barry A."/>
            <person name="Bayul T."/>
            <person name="Berlin A."/>
            <person name="Bessette D."/>
            <person name="Bloom T."/>
            <person name="Blye J."/>
            <person name="Boguslavskiy L."/>
            <person name="Bonnet C."/>
            <person name="Boukhgalter B."/>
            <person name="Bourzgui I."/>
            <person name="Brown A."/>
            <person name="Cahill P."/>
            <person name="Channer S."/>
            <person name="Cheshatsang Y."/>
            <person name="Chuda L."/>
            <person name="Citroen M."/>
            <person name="Collymore A."/>
            <person name="Cooke P."/>
            <person name="Costello M."/>
            <person name="D'Aco K."/>
            <person name="Daza R."/>
            <person name="De Haan G."/>
            <person name="DeGray S."/>
            <person name="DeMaso C."/>
            <person name="Dhargay N."/>
            <person name="Dooley K."/>
            <person name="Dooley E."/>
            <person name="Doricent M."/>
            <person name="Dorje P."/>
            <person name="Dorjee K."/>
            <person name="Dupes A."/>
            <person name="Elong R."/>
            <person name="Falk J."/>
            <person name="Farina A."/>
            <person name="Faro S."/>
            <person name="Ferguson D."/>
            <person name="Fisher S."/>
            <person name="Foley C.D."/>
            <person name="Franke A."/>
            <person name="Friedrich D."/>
            <person name="Gadbois L."/>
            <person name="Gearin G."/>
            <person name="Gearin C.R."/>
            <person name="Giannoukos G."/>
            <person name="Goode T."/>
            <person name="Graham J."/>
            <person name="Grandbois E."/>
            <person name="Grewal S."/>
            <person name="Gyaltsen K."/>
            <person name="Hafez N."/>
            <person name="Hagos B."/>
            <person name="Hall J."/>
            <person name="Henson C."/>
            <person name="Hollinger A."/>
            <person name="Honan T."/>
            <person name="Huard M.D."/>
            <person name="Hughes L."/>
            <person name="Hurhula B."/>
            <person name="Husby M.E."/>
            <person name="Kamat A."/>
            <person name="Kanga B."/>
            <person name="Kashin S."/>
            <person name="Khazanovich D."/>
            <person name="Kisner P."/>
            <person name="Lance K."/>
            <person name="Lara M."/>
            <person name="Lee W."/>
            <person name="Lennon N."/>
            <person name="Letendre F."/>
            <person name="LeVine R."/>
            <person name="Lipovsky A."/>
            <person name="Liu X."/>
            <person name="Liu J."/>
            <person name="Liu S."/>
            <person name="Lokyitsang T."/>
            <person name="Lokyitsang Y."/>
            <person name="Lubonja R."/>
            <person name="Lui A."/>
            <person name="MacDonald P."/>
            <person name="Magnisalis V."/>
            <person name="Maru K."/>
            <person name="Matthews C."/>
            <person name="McCusker W."/>
            <person name="McDonough S."/>
            <person name="Mehta T."/>
            <person name="Meldrim J."/>
            <person name="Meneus L."/>
            <person name="Mihai O."/>
            <person name="Mihalev A."/>
            <person name="Mihova T."/>
            <person name="Mittelman R."/>
            <person name="Mlenga V."/>
            <person name="Montmayeur A."/>
            <person name="Mulrain L."/>
            <person name="Navidi A."/>
            <person name="Naylor J."/>
            <person name="Negash T."/>
            <person name="Nguyen T."/>
            <person name="Nguyen N."/>
            <person name="Nicol R."/>
            <person name="Norbu C."/>
            <person name="Norbu N."/>
            <person name="Novod N."/>
            <person name="O'Neill B."/>
            <person name="Osman S."/>
            <person name="Markiewicz E."/>
            <person name="Oyono O.L."/>
            <person name="Patti C."/>
            <person name="Phunkhang P."/>
            <person name="Pierre F."/>
            <person name="Priest M."/>
            <person name="Raghuraman S."/>
            <person name="Rege F."/>
            <person name="Reyes R."/>
            <person name="Rise C."/>
            <person name="Rogov P."/>
            <person name="Ross K."/>
            <person name="Ryan E."/>
            <person name="Settipalli S."/>
            <person name="Shea T."/>
            <person name="Sherpa N."/>
            <person name="Shi L."/>
            <person name="Shih D."/>
            <person name="Sparrow T."/>
            <person name="Spaulding J."/>
            <person name="Stalker J."/>
            <person name="Stange-Thomann N."/>
            <person name="Stavropoulos S."/>
            <person name="Stone C."/>
            <person name="Strader C."/>
            <person name="Tesfaye S."/>
            <person name="Thomson T."/>
            <person name="Thoulutsang Y."/>
            <person name="Thoulutsang D."/>
            <person name="Topham K."/>
            <person name="Topping I."/>
            <person name="Tsamla T."/>
            <person name="Vassiliev H."/>
            <person name="Vo A."/>
            <person name="Wangchuk T."/>
            <person name="Wangdi T."/>
            <person name="Weiand M."/>
            <person name="Wilkinson J."/>
            <person name="Wilson A."/>
            <person name="Yadav S."/>
            <person name="Young G."/>
            <person name="Yu Q."/>
            <person name="Zembek L."/>
            <person name="Zhong D."/>
            <person name="Zimmer A."/>
            <person name="Zwirko Z."/>
            <person name="Jaffe D.B."/>
            <person name="Alvarez P."/>
            <person name="Brockman W."/>
            <person name="Butler J."/>
            <person name="Chin C."/>
            <person name="Gnerre S."/>
            <person name="Grabherr M."/>
            <person name="Kleber M."/>
            <person name="Mauceli E."/>
            <person name="MacCallum I."/>
        </authorList>
    </citation>
    <scope>NUCLEOTIDE SEQUENCE [LARGE SCALE GENOMIC DNA]</scope>
    <source>
        <strain evidence="8">Tucson 14024-0371.13</strain>
    </source>
</reference>
<dbReference type="Pfam" id="PF01557">
    <property type="entry name" value="FAA_hydrolase"/>
    <property type="match status" value="1"/>
</dbReference>
<dbReference type="FunCoup" id="A0A0P8XZF5">
    <property type="interactions" value="1612"/>
</dbReference>